<keyword evidence="1" id="KW-1133">Transmembrane helix</keyword>
<evidence type="ECO:0000313" key="3">
    <source>
        <dbReference type="Proteomes" id="UP000520767"/>
    </source>
</evidence>
<feature type="transmembrane region" description="Helical" evidence="1">
    <location>
        <begin position="499"/>
        <end position="523"/>
    </location>
</feature>
<evidence type="ECO:0000256" key="1">
    <source>
        <dbReference type="SAM" id="Phobius"/>
    </source>
</evidence>
<dbReference type="RefSeq" id="WP_184810360.1">
    <property type="nucleotide sequence ID" value="NZ_JACHJQ010000002.1"/>
</dbReference>
<feature type="transmembrane region" description="Helical" evidence="1">
    <location>
        <begin position="464"/>
        <end position="487"/>
    </location>
</feature>
<name>A0A7W7Q3L6_9PSEU</name>
<accession>A0A7W7Q3L6</accession>
<sequence>MGWFAVTLGSVCLGFHVEGAPALAQWTQRGTGLIIVVAGVWAVLRGRRHLTQVLTDLRLLFAYERIVLFLRAFSDDKGFSRVNAQRPLLLLLGSVVTPADVRTEEDQVARAVAPFGRMVALGNPRDKLPVPGADRSYASDETWRHQVLAALSRANLVVLAAGAGRGLAWEVDQVVHRDPRCLLLVVSRDRHQYARFREYFAHRFPRGLPDYPVRMWQRILRGRYVRAVIWFDGDWTPHLEMLDGRFPLIGAARRTQRALRRVLRPVYQRAGVPARVKPTMARPWAVKLSIALTLMFWLSPVIWLSLVAINITSESNSPDQIAEPSTTVDSGTSSLVDPCSFIPDTTGCYIGCEAGECKIFAGEEQVSSCSFVTANNVTTCSFTIGNESVVCVDPPLLDNCAATSVDSTASPPTGSGNPTPVDGFVGFVGIWLLLIAGLLGPWMYRVWRGGPIAITMARVQSLSFPVLLLALAVSLFFSPAALFSFAFSIGISGFVLGPWLVFFGLALLVLGMLGMFATTFLLIRRDVREWIDSRL</sequence>
<feature type="transmembrane region" description="Helical" evidence="1">
    <location>
        <begin position="424"/>
        <end position="444"/>
    </location>
</feature>
<comment type="caution">
    <text evidence="2">The sequence shown here is derived from an EMBL/GenBank/DDBJ whole genome shotgun (WGS) entry which is preliminary data.</text>
</comment>
<dbReference type="AlphaFoldDB" id="A0A7W7Q3L6"/>
<keyword evidence="1" id="KW-0812">Transmembrane</keyword>
<keyword evidence="1" id="KW-0472">Membrane</keyword>
<evidence type="ECO:0000313" key="2">
    <source>
        <dbReference type="EMBL" id="MBB4906263.1"/>
    </source>
</evidence>
<keyword evidence="3" id="KW-1185">Reference proteome</keyword>
<feature type="transmembrane region" description="Helical" evidence="1">
    <location>
        <begin position="284"/>
        <end position="309"/>
    </location>
</feature>
<gene>
    <name evidence="2" type="ORF">FHR82_002480</name>
</gene>
<reference evidence="2 3" key="1">
    <citation type="submission" date="2020-08" db="EMBL/GenBank/DDBJ databases">
        <title>Genomic Encyclopedia of Type Strains, Phase III (KMG-III): the genomes of soil and plant-associated and newly described type strains.</title>
        <authorList>
            <person name="Whitman W."/>
        </authorList>
    </citation>
    <scope>NUCLEOTIDE SEQUENCE [LARGE SCALE GENOMIC DNA]</scope>
    <source>
        <strain evidence="2 3">CECT 8960</strain>
    </source>
</reference>
<proteinExistence type="predicted"/>
<dbReference type="EMBL" id="JACHJQ010000002">
    <property type="protein sequence ID" value="MBB4906263.1"/>
    <property type="molecule type" value="Genomic_DNA"/>
</dbReference>
<protein>
    <submittedName>
        <fullName evidence="2">Uncharacterized protein</fullName>
    </submittedName>
</protein>
<organism evidence="2 3">
    <name type="scientific">Actinophytocola algeriensis</name>
    <dbReference type="NCBI Taxonomy" id="1768010"/>
    <lineage>
        <taxon>Bacteria</taxon>
        <taxon>Bacillati</taxon>
        <taxon>Actinomycetota</taxon>
        <taxon>Actinomycetes</taxon>
        <taxon>Pseudonocardiales</taxon>
        <taxon>Pseudonocardiaceae</taxon>
    </lineage>
</organism>
<feature type="transmembrane region" description="Helical" evidence="1">
    <location>
        <begin position="29"/>
        <end position="44"/>
    </location>
</feature>
<dbReference type="Proteomes" id="UP000520767">
    <property type="component" value="Unassembled WGS sequence"/>
</dbReference>